<accession>A0A1J7H4A5</accession>
<organism evidence="1 2">
    <name type="scientific">Lupinus angustifolius</name>
    <name type="common">Narrow-leaved blue lupine</name>
    <dbReference type="NCBI Taxonomy" id="3871"/>
    <lineage>
        <taxon>Eukaryota</taxon>
        <taxon>Viridiplantae</taxon>
        <taxon>Streptophyta</taxon>
        <taxon>Embryophyta</taxon>
        <taxon>Tracheophyta</taxon>
        <taxon>Spermatophyta</taxon>
        <taxon>Magnoliopsida</taxon>
        <taxon>eudicotyledons</taxon>
        <taxon>Gunneridae</taxon>
        <taxon>Pentapetalae</taxon>
        <taxon>rosids</taxon>
        <taxon>fabids</taxon>
        <taxon>Fabales</taxon>
        <taxon>Fabaceae</taxon>
        <taxon>Papilionoideae</taxon>
        <taxon>50 kb inversion clade</taxon>
        <taxon>genistoids sensu lato</taxon>
        <taxon>core genistoids</taxon>
        <taxon>Genisteae</taxon>
        <taxon>Lupinus</taxon>
    </lineage>
</organism>
<dbReference type="AlphaFoldDB" id="A0A1J7H4A5"/>
<gene>
    <name evidence="1" type="ORF">TanjilG_08461</name>
</gene>
<reference evidence="1 2" key="1">
    <citation type="journal article" date="2017" name="Plant Biotechnol. J.">
        <title>A comprehensive draft genome sequence for lupin (Lupinus angustifolius), an emerging health food: insights into plant-microbe interactions and legume evolution.</title>
        <authorList>
            <person name="Hane J.K."/>
            <person name="Ming Y."/>
            <person name="Kamphuis L.G."/>
            <person name="Nelson M.N."/>
            <person name="Garg G."/>
            <person name="Atkins C.A."/>
            <person name="Bayer P.E."/>
            <person name="Bravo A."/>
            <person name="Bringans S."/>
            <person name="Cannon S."/>
            <person name="Edwards D."/>
            <person name="Foley R."/>
            <person name="Gao L.L."/>
            <person name="Harrison M.J."/>
            <person name="Huang W."/>
            <person name="Hurgobin B."/>
            <person name="Li S."/>
            <person name="Liu C.W."/>
            <person name="McGrath A."/>
            <person name="Morahan G."/>
            <person name="Murray J."/>
            <person name="Weller J."/>
            <person name="Jian J."/>
            <person name="Singh K.B."/>
        </authorList>
    </citation>
    <scope>NUCLEOTIDE SEQUENCE [LARGE SCALE GENOMIC DNA]</scope>
    <source>
        <strain evidence="2">cv. Tanjil</strain>
        <tissue evidence="1">Whole plant</tissue>
    </source>
</reference>
<dbReference type="EMBL" id="CM007367">
    <property type="protein sequence ID" value="OIW07574.1"/>
    <property type="molecule type" value="Genomic_DNA"/>
</dbReference>
<evidence type="ECO:0000313" key="2">
    <source>
        <dbReference type="Proteomes" id="UP000188354"/>
    </source>
</evidence>
<name>A0A1J7H4A5_LUPAN</name>
<evidence type="ECO:0000313" key="1">
    <source>
        <dbReference type="EMBL" id="OIW07574.1"/>
    </source>
</evidence>
<dbReference type="Gramene" id="OIW07574">
    <property type="protein sequence ID" value="OIW07574"/>
    <property type="gene ID" value="TanjilG_08461"/>
</dbReference>
<proteinExistence type="predicted"/>
<keyword evidence="2" id="KW-1185">Reference proteome</keyword>
<dbReference type="Proteomes" id="UP000188354">
    <property type="component" value="Chromosome LG07"/>
</dbReference>
<protein>
    <submittedName>
        <fullName evidence="1">Uncharacterized protein</fullName>
    </submittedName>
</protein>
<sequence length="96" mass="10469">MPRRVHDSGVTKHRCSDEEETISSYERSVGLVLVLVWSSGEERSELEPRIGSWVKSKGLVVFGGYVVDAMEEEPWLMVVVGGSGGGEGEGGDYRVP</sequence>